<gene>
    <name evidence="2" type="ORF">LTR09_012932</name>
</gene>
<accession>A0AAJ0D4I3</accession>
<comment type="caution">
    <text evidence="2">The sequence shown here is derived from an EMBL/GenBank/DDBJ whole genome shotgun (WGS) entry which is preliminary data.</text>
</comment>
<dbReference type="InterPro" id="IPR008972">
    <property type="entry name" value="Cupredoxin"/>
</dbReference>
<evidence type="ECO:0000313" key="2">
    <source>
        <dbReference type="EMBL" id="KAK3045488.1"/>
    </source>
</evidence>
<feature type="compositionally biased region" description="Low complexity" evidence="1">
    <location>
        <begin position="34"/>
        <end position="51"/>
    </location>
</feature>
<feature type="region of interest" description="Disordered" evidence="1">
    <location>
        <begin position="26"/>
        <end position="64"/>
    </location>
</feature>
<reference evidence="2" key="1">
    <citation type="submission" date="2023-04" db="EMBL/GenBank/DDBJ databases">
        <title>Black Yeasts Isolated from many extreme environments.</title>
        <authorList>
            <person name="Coleine C."/>
            <person name="Stajich J.E."/>
            <person name="Selbmann L."/>
        </authorList>
    </citation>
    <scope>NUCLEOTIDE SEQUENCE</scope>
    <source>
        <strain evidence="2">CCFEE 5312</strain>
    </source>
</reference>
<dbReference type="Proteomes" id="UP001271007">
    <property type="component" value="Unassembled WGS sequence"/>
</dbReference>
<dbReference type="PANTHER" id="PTHR34883:SF16">
    <property type="entry name" value="RICH PROTEIN, PUTATIVE-RELATED"/>
    <property type="match status" value="1"/>
</dbReference>
<dbReference type="SUPFAM" id="SSF49503">
    <property type="entry name" value="Cupredoxins"/>
    <property type="match status" value="1"/>
</dbReference>
<evidence type="ECO:0000313" key="3">
    <source>
        <dbReference type="Proteomes" id="UP001271007"/>
    </source>
</evidence>
<dbReference type="Gene3D" id="2.60.40.420">
    <property type="entry name" value="Cupredoxins - blue copper proteins"/>
    <property type="match status" value="1"/>
</dbReference>
<dbReference type="EMBL" id="JAWDJX010000228">
    <property type="protein sequence ID" value="KAK3045488.1"/>
    <property type="molecule type" value="Genomic_DNA"/>
</dbReference>
<protein>
    <submittedName>
        <fullName evidence="2">Uncharacterized protein</fullName>
    </submittedName>
</protein>
<evidence type="ECO:0000256" key="1">
    <source>
        <dbReference type="SAM" id="MobiDB-lite"/>
    </source>
</evidence>
<name>A0AAJ0D4I3_9PEZI</name>
<proteinExistence type="predicted"/>
<dbReference type="InterPro" id="IPR052953">
    <property type="entry name" value="Ser-rich/MCO-related"/>
</dbReference>
<keyword evidence="3" id="KW-1185">Reference proteome</keyword>
<organism evidence="2 3">
    <name type="scientific">Extremus antarcticus</name>
    <dbReference type="NCBI Taxonomy" id="702011"/>
    <lineage>
        <taxon>Eukaryota</taxon>
        <taxon>Fungi</taxon>
        <taxon>Dikarya</taxon>
        <taxon>Ascomycota</taxon>
        <taxon>Pezizomycotina</taxon>
        <taxon>Dothideomycetes</taxon>
        <taxon>Dothideomycetidae</taxon>
        <taxon>Mycosphaerellales</taxon>
        <taxon>Extremaceae</taxon>
        <taxon>Extremus</taxon>
    </lineage>
</organism>
<dbReference type="PANTHER" id="PTHR34883">
    <property type="entry name" value="SERINE-RICH PROTEIN, PUTATIVE-RELATED-RELATED"/>
    <property type="match status" value="1"/>
</dbReference>
<dbReference type="AlphaFoldDB" id="A0AAJ0D4I3"/>
<sequence>MARYYVVDKRPPTFFAGLQPDKPSCETTSTFKLNSQSNSSNTSTTAMSATSRLPVPPGADRTAMPTVSGSATVARALSPPKLLALFLVLVGYLGFCEASTLDIIGPKVGSHSPRTYHVNVGDSNKTTFDPNQIAAAFGDVVRFRIVNDNHSVTQSSIDHPCRNAGAFDSTLFQAKDHSRRPIVVDLIVITTTPQYFFSRQISSIDCPLTEIFVVNPDQEHAAAAQDICGSSSSSSNAKVSHWYSDQVSNSYDHASCRRGRSCSWLAPTRSNALLTSRALPTSRSLSSSGIGYVTCVPTSTLQTIASAAVQEL</sequence>